<dbReference type="Proteomes" id="UP001164693">
    <property type="component" value="Chromosome"/>
</dbReference>
<feature type="transmembrane region" description="Helical" evidence="1">
    <location>
        <begin position="194"/>
        <end position="218"/>
    </location>
</feature>
<dbReference type="PANTHER" id="PTHR41282:SF1">
    <property type="entry name" value="CONSERVED TRANSMEMBRANE PROTEIN-RELATED"/>
    <property type="match status" value="1"/>
</dbReference>
<dbReference type="EMBL" id="CP097463">
    <property type="protein sequence ID" value="WAX55945.1"/>
    <property type="molecule type" value="Genomic_DNA"/>
</dbReference>
<reference evidence="2" key="1">
    <citation type="submission" date="2022-05" db="EMBL/GenBank/DDBJ databases">
        <title>Jatrophihabitans sp. SB3-54 whole genome sequence.</title>
        <authorList>
            <person name="Suh M.K."/>
            <person name="Eom M.K."/>
            <person name="Kim J.S."/>
            <person name="Kim H.S."/>
            <person name="Do H.E."/>
            <person name="Shin Y.K."/>
            <person name="Lee J.-S."/>
        </authorList>
    </citation>
    <scope>NUCLEOTIDE SEQUENCE</scope>
    <source>
        <strain evidence="2">SB3-54</strain>
    </source>
</reference>
<name>A0ABY7JTQ8_9ACTN</name>
<organism evidence="2 3">
    <name type="scientific">Jatrophihabitans cynanchi</name>
    <dbReference type="NCBI Taxonomy" id="2944128"/>
    <lineage>
        <taxon>Bacteria</taxon>
        <taxon>Bacillati</taxon>
        <taxon>Actinomycetota</taxon>
        <taxon>Actinomycetes</taxon>
        <taxon>Jatrophihabitantales</taxon>
        <taxon>Jatrophihabitantaceae</taxon>
        <taxon>Jatrophihabitans</taxon>
    </lineage>
</organism>
<dbReference type="PANTHER" id="PTHR41282">
    <property type="entry name" value="CONSERVED TRANSMEMBRANE PROTEIN-RELATED"/>
    <property type="match status" value="1"/>
</dbReference>
<protein>
    <submittedName>
        <fullName evidence="2">Bax inhibitor-1/YccA family protein</fullName>
    </submittedName>
</protein>
<keyword evidence="1" id="KW-0812">Transmembrane</keyword>
<dbReference type="Pfam" id="PF12811">
    <property type="entry name" value="BaxI_1"/>
    <property type="match status" value="1"/>
</dbReference>
<sequence>MAENPVIRNFGKATGATPSAVDLQKMYDQPAYAGPRAGQRYLTLDDVVQRTGAMLFVLLAAGTVSWVALPTNLTAPVLIVSLMGGLGLGLYMAFKQVANAPLALLYSALQGVLLGGISRAFEHAYNGIVIQAITGTVMVAAGMLFVYKIGAIRVTPKFTRVVVGATIGVFGLMLVNLVSYLFSSDGLGLRSGGVIAIVFSLVCIVIASMNLVMDFDMIERGIRNGADQKFAWYAAFGLVVTLIWLYIEILRLLSYLRD</sequence>
<dbReference type="PIRSF" id="PIRSF009160">
    <property type="entry name" value="UCP009160"/>
    <property type="match status" value="1"/>
</dbReference>
<evidence type="ECO:0000313" key="3">
    <source>
        <dbReference type="Proteomes" id="UP001164693"/>
    </source>
</evidence>
<proteinExistence type="predicted"/>
<feature type="transmembrane region" description="Helical" evidence="1">
    <location>
        <begin position="52"/>
        <end position="69"/>
    </location>
</feature>
<feature type="transmembrane region" description="Helical" evidence="1">
    <location>
        <begin position="230"/>
        <end position="247"/>
    </location>
</feature>
<feature type="transmembrane region" description="Helical" evidence="1">
    <location>
        <begin position="75"/>
        <end position="94"/>
    </location>
</feature>
<gene>
    <name evidence="2" type="ORF">M6B22_15565</name>
</gene>
<evidence type="ECO:0000256" key="1">
    <source>
        <dbReference type="SAM" id="Phobius"/>
    </source>
</evidence>
<keyword evidence="1" id="KW-1133">Transmembrane helix</keyword>
<dbReference type="RefSeq" id="WP_269442470.1">
    <property type="nucleotide sequence ID" value="NZ_CP097463.1"/>
</dbReference>
<keyword evidence="1" id="KW-0472">Membrane</keyword>
<accession>A0ABY7JTQ8</accession>
<feature type="transmembrane region" description="Helical" evidence="1">
    <location>
        <begin position="101"/>
        <end position="121"/>
    </location>
</feature>
<feature type="transmembrane region" description="Helical" evidence="1">
    <location>
        <begin position="127"/>
        <end position="149"/>
    </location>
</feature>
<keyword evidence="3" id="KW-1185">Reference proteome</keyword>
<feature type="transmembrane region" description="Helical" evidence="1">
    <location>
        <begin position="161"/>
        <end position="182"/>
    </location>
</feature>
<dbReference type="InterPro" id="IPR010539">
    <property type="entry name" value="BaxI_1-like"/>
</dbReference>
<evidence type="ECO:0000313" key="2">
    <source>
        <dbReference type="EMBL" id="WAX55945.1"/>
    </source>
</evidence>